<dbReference type="Gene3D" id="2.40.70.10">
    <property type="entry name" value="Acid Proteases"/>
    <property type="match status" value="1"/>
</dbReference>
<organism evidence="1 2">
    <name type="scientific">Cinchona calisaya</name>
    <dbReference type="NCBI Taxonomy" id="153742"/>
    <lineage>
        <taxon>Eukaryota</taxon>
        <taxon>Viridiplantae</taxon>
        <taxon>Streptophyta</taxon>
        <taxon>Embryophyta</taxon>
        <taxon>Tracheophyta</taxon>
        <taxon>Spermatophyta</taxon>
        <taxon>Magnoliopsida</taxon>
        <taxon>eudicotyledons</taxon>
        <taxon>Gunneridae</taxon>
        <taxon>Pentapetalae</taxon>
        <taxon>asterids</taxon>
        <taxon>lamiids</taxon>
        <taxon>Gentianales</taxon>
        <taxon>Rubiaceae</taxon>
        <taxon>Cinchonoideae</taxon>
        <taxon>Cinchoneae</taxon>
        <taxon>Cinchona</taxon>
    </lineage>
</organism>
<proteinExistence type="predicted"/>
<dbReference type="Proteomes" id="UP001630127">
    <property type="component" value="Unassembled WGS sequence"/>
</dbReference>
<dbReference type="AlphaFoldDB" id="A0ABD3A1X6"/>
<keyword evidence="2" id="KW-1185">Reference proteome</keyword>
<name>A0ABD3A1X6_9GENT</name>
<sequence length="110" mass="12174">MTSTAVPRFRIVKVVGHVDRKSVNIFIDCGSSHNFIHPEIIKKLGLKTQKTTTMIVEVANGNKITTNELCSNFKWKSHGHEFVADLLVLLVGGCQVVLGDQWLSTLGDIK</sequence>
<comment type="caution">
    <text evidence="1">The sequence shown here is derived from an EMBL/GenBank/DDBJ whole genome shotgun (WGS) entry which is preliminary data.</text>
</comment>
<protein>
    <submittedName>
        <fullName evidence="1">Uncharacterized protein</fullName>
    </submittedName>
</protein>
<dbReference type="CDD" id="cd00303">
    <property type="entry name" value="retropepsin_like"/>
    <property type="match status" value="1"/>
</dbReference>
<dbReference type="SUPFAM" id="SSF50630">
    <property type="entry name" value="Acid proteases"/>
    <property type="match status" value="1"/>
</dbReference>
<dbReference type="InterPro" id="IPR021109">
    <property type="entry name" value="Peptidase_aspartic_dom_sf"/>
</dbReference>
<dbReference type="EMBL" id="JBJUIK010000006">
    <property type="protein sequence ID" value="KAL3524951.1"/>
    <property type="molecule type" value="Genomic_DNA"/>
</dbReference>
<reference evidence="1 2" key="1">
    <citation type="submission" date="2024-11" db="EMBL/GenBank/DDBJ databases">
        <title>A near-complete genome assembly of Cinchona calisaya.</title>
        <authorList>
            <person name="Lian D.C."/>
            <person name="Zhao X.W."/>
            <person name="Wei L."/>
        </authorList>
    </citation>
    <scope>NUCLEOTIDE SEQUENCE [LARGE SCALE GENOMIC DNA]</scope>
    <source>
        <tissue evidence="1">Nenye</tissue>
    </source>
</reference>
<gene>
    <name evidence="1" type="ORF">ACH5RR_013323</name>
</gene>
<evidence type="ECO:0000313" key="2">
    <source>
        <dbReference type="Proteomes" id="UP001630127"/>
    </source>
</evidence>
<dbReference type="Pfam" id="PF08284">
    <property type="entry name" value="RVP_2"/>
    <property type="match status" value="1"/>
</dbReference>
<accession>A0ABD3A1X6</accession>
<evidence type="ECO:0000313" key="1">
    <source>
        <dbReference type="EMBL" id="KAL3524951.1"/>
    </source>
</evidence>